<keyword evidence="2" id="KW-0732">Signal</keyword>
<protein>
    <submittedName>
        <fullName evidence="3">Uncharacterized protein</fullName>
    </submittedName>
</protein>
<accession>A0AAD9JMR6</accession>
<proteinExistence type="predicted"/>
<organism evidence="3 4">
    <name type="scientific">Paralvinella palmiformis</name>
    <dbReference type="NCBI Taxonomy" id="53620"/>
    <lineage>
        <taxon>Eukaryota</taxon>
        <taxon>Metazoa</taxon>
        <taxon>Spiralia</taxon>
        <taxon>Lophotrochozoa</taxon>
        <taxon>Annelida</taxon>
        <taxon>Polychaeta</taxon>
        <taxon>Sedentaria</taxon>
        <taxon>Canalipalpata</taxon>
        <taxon>Terebellida</taxon>
        <taxon>Terebelliformia</taxon>
        <taxon>Alvinellidae</taxon>
        <taxon>Paralvinella</taxon>
    </lineage>
</organism>
<reference evidence="3" key="1">
    <citation type="journal article" date="2023" name="Mol. Biol. Evol.">
        <title>Third-Generation Sequencing Reveals the Adaptive Role of the Epigenome in Three Deep-Sea Polychaetes.</title>
        <authorList>
            <person name="Perez M."/>
            <person name="Aroh O."/>
            <person name="Sun Y."/>
            <person name="Lan Y."/>
            <person name="Juniper S.K."/>
            <person name="Young C.R."/>
            <person name="Angers B."/>
            <person name="Qian P.Y."/>
        </authorList>
    </citation>
    <scope>NUCLEOTIDE SEQUENCE</scope>
    <source>
        <strain evidence="3">P08H-3</strain>
    </source>
</reference>
<feature type="signal peptide" evidence="2">
    <location>
        <begin position="1"/>
        <end position="23"/>
    </location>
</feature>
<evidence type="ECO:0000313" key="3">
    <source>
        <dbReference type="EMBL" id="KAK2155315.1"/>
    </source>
</evidence>
<feature type="chain" id="PRO_5042238816" evidence="2">
    <location>
        <begin position="24"/>
        <end position="511"/>
    </location>
</feature>
<comment type="caution">
    <text evidence="3">The sequence shown here is derived from an EMBL/GenBank/DDBJ whole genome shotgun (WGS) entry which is preliminary data.</text>
</comment>
<dbReference type="AlphaFoldDB" id="A0AAD9JMR6"/>
<evidence type="ECO:0000313" key="4">
    <source>
        <dbReference type="Proteomes" id="UP001208570"/>
    </source>
</evidence>
<evidence type="ECO:0000256" key="1">
    <source>
        <dbReference type="SAM" id="MobiDB-lite"/>
    </source>
</evidence>
<name>A0AAD9JMR6_9ANNE</name>
<gene>
    <name evidence="3" type="ORF">LSH36_243g04010</name>
</gene>
<keyword evidence="4" id="KW-1185">Reference proteome</keyword>
<evidence type="ECO:0000256" key="2">
    <source>
        <dbReference type="SAM" id="SignalP"/>
    </source>
</evidence>
<feature type="compositionally biased region" description="Basic and acidic residues" evidence="1">
    <location>
        <begin position="436"/>
        <end position="468"/>
    </location>
</feature>
<dbReference type="EMBL" id="JAODUP010000243">
    <property type="protein sequence ID" value="KAK2155315.1"/>
    <property type="molecule type" value="Genomic_DNA"/>
</dbReference>
<sequence>MDKTNWIIIVAVFVAALLGDTRSQIAPPNQRPWKWCFVCSGKAPDRECESFPQYVANGRINCTRRYCTTTVKYDVKRNSLSFDDKGISETARPLTPKDLEVRSIARNCEDLPRGNRCVRDSDRGATFTCYSTCLQDYCNAETRAPTWSDLNINRLKTFAFNETKRLPLERGSPPEGFDIAPGNSYGNPQRTRAGFSGVTRPVFQPEFHPGFPGQDSELRRTLGQRIPRTETLGGRPVRPMFRQNHFQPNLFQPNRINGPRLVPELHHAPSNVRGLPRTYVASDRFGQLEHGNPLQSRTRSSYGNAVNAGDPTIANFDPMIGDNTIRTRPNRLGFSPERSPVNRAIEPVQQPGLRAPNPGNTIRRPIVGHDQFSRLRGGDWRTTLNGPKPKNGGQGYERSDYGPYKEGMHSPAENFTSARSREDSTNEKMNNAIAKENGERDDKDAPEKRSRPSNDFGKKSRMDNKRGELLYAKDTSKAAETARSSSSGVPVSFDVFFSLLMIVPVSAIVSY</sequence>
<dbReference type="Proteomes" id="UP001208570">
    <property type="component" value="Unassembled WGS sequence"/>
</dbReference>
<feature type="region of interest" description="Disordered" evidence="1">
    <location>
        <begin position="374"/>
        <end position="488"/>
    </location>
</feature>